<protein>
    <submittedName>
        <fullName evidence="2">Protein trafficking Pga2</fullName>
    </submittedName>
</protein>
<dbReference type="Pfam" id="PF07543">
    <property type="entry name" value="PGA2"/>
    <property type="match status" value="1"/>
</dbReference>
<feature type="compositionally biased region" description="Basic and acidic residues" evidence="1">
    <location>
        <begin position="69"/>
        <end position="85"/>
    </location>
</feature>
<sequence>MASNTNAQSIPDLLSTWAGNFSRNTTSAFAQLRLKDYVRLITIIGAYCLLRPYIIKLGGKLQAKAHEADSADHGDIHPNELRGGKIEIPGIEDSEDEEEDEEFESKPGDWGRNARVRQRKFIREALAREEERLRLEAAAEDDKDIEEFLVD</sequence>
<keyword evidence="3" id="KW-1185">Reference proteome</keyword>
<evidence type="ECO:0000256" key="1">
    <source>
        <dbReference type="SAM" id="MobiDB-lite"/>
    </source>
</evidence>
<proteinExistence type="predicted"/>
<accession>A0A1Y1ZRF0</accession>
<evidence type="ECO:0000313" key="2">
    <source>
        <dbReference type="EMBL" id="ORY12365.1"/>
    </source>
</evidence>
<comment type="caution">
    <text evidence="2">The sequence shown here is derived from an EMBL/GenBank/DDBJ whole genome shotgun (WGS) entry which is preliminary data.</text>
</comment>
<dbReference type="GO" id="GO:0015031">
    <property type="term" value="P:protein transport"/>
    <property type="evidence" value="ECO:0007669"/>
    <property type="project" value="TreeGrafter"/>
</dbReference>
<dbReference type="PIRSF" id="PIRSF022909">
    <property type="entry name" value="UCP022909"/>
    <property type="match status" value="1"/>
</dbReference>
<gene>
    <name evidence="2" type="ORF">BCR34DRAFT_304418</name>
</gene>
<dbReference type="STRING" id="1231657.A0A1Y1ZRF0"/>
<feature type="region of interest" description="Disordered" evidence="1">
    <location>
        <begin position="69"/>
        <end position="110"/>
    </location>
</feature>
<dbReference type="EMBL" id="MCFA01000052">
    <property type="protein sequence ID" value="ORY12365.1"/>
    <property type="molecule type" value="Genomic_DNA"/>
</dbReference>
<reference evidence="2 3" key="1">
    <citation type="submission" date="2016-07" db="EMBL/GenBank/DDBJ databases">
        <title>Pervasive Adenine N6-methylation of Active Genes in Fungi.</title>
        <authorList>
            <consortium name="DOE Joint Genome Institute"/>
            <person name="Mondo S.J."/>
            <person name="Dannebaum R.O."/>
            <person name="Kuo R.C."/>
            <person name="Labutti K."/>
            <person name="Haridas S."/>
            <person name="Kuo A."/>
            <person name="Salamov A."/>
            <person name="Ahrendt S.R."/>
            <person name="Lipzen A."/>
            <person name="Sullivan W."/>
            <person name="Andreopoulos W.B."/>
            <person name="Clum A."/>
            <person name="Lindquist E."/>
            <person name="Daum C."/>
            <person name="Ramamoorthy G.K."/>
            <person name="Gryganskyi A."/>
            <person name="Culley D."/>
            <person name="Magnuson J.K."/>
            <person name="James T.Y."/>
            <person name="O'Malley M.A."/>
            <person name="Stajich J.E."/>
            <person name="Spatafora J.W."/>
            <person name="Visel A."/>
            <person name="Grigoriev I.V."/>
        </authorList>
    </citation>
    <scope>NUCLEOTIDE SEQUENCE [LARGE SCALE GENOMIC DNA]</scope>
    <source>
        <strain evidence="2 3">CBS 115471</strain>
    </source>
</reference>
<dbReference type="AlphaFoldDB" id="A0A1Y1ZRF0"/>
<evidence type="ECO:0000313" key="3">
    <source>
        <dbReference type="Proteomes" id="UP000193144"/>
    </source>
</evidence>
<organism evidence="2 3">
    <name type="scientific">Clohesyomyces aquaticus</name>
    <dbReference type="NCBI Taxonomy" id="1231657"/>
    <lineage>
        <taxon>Eukaryota</taxon>
        <taxon>Fungi</taxon>
        <taxon>Dikarya</taxon>
        <taxon>Ascomycota</taxon>
        <taxon>Pezizomycotina</taxon>
        <taxon>Dothideomycetes</taxon>
        <taxon>Pleosporomycetidae</taxon>
        <taxon>Pleosporales</taxon>
        <taxon>Lindgomycetaceae</taxon>
        <taxon>Clohesyomyces</taxon>
    </lineage>
</organism>
<name>A0A1Y1ZRF0_9PLEO</name>
<dbReference type="InterPro" id="IPR011431">
    <property type="entry name" value="Trafficking_Pga2"/>
</dbReference>
<dbReference type="PANTHER" id="PTHR28199">
    <property type="entry name" value="PROCESSING OF GAS1 AND ALP PROTEIN 2"/>
    <property type="match status" value="1"/>
</dbReference>
<dbReference type="Proteomes" id="UP000193144">
    <property type="component" value="Unassembled WGS sequence"/>
</dbReference>
<dbReference type="PANTHER" id="PTHR28199:SF1">
    <property type="entry name" value="PROCESSING OF GAS1 AND ALP PROTEIN 2"/>
    <property type="match status" value="1"/>
</dbReference>
<feature type="compositionally biased region" description="Acidic residues" evidence="1">
    <location>
        <begin position="90"/>
        <end position="103"/>
    </location>
</feature>
<dbReference type="OrthoDB" id="4227028at2759"/>